<evidence type="ECO:0008006" key="5">
    <source>
        <dbReference type="Google" id="ProtNLM"/>
    </source>
</evidence>
<dbReference type="EMBL" id="JACTNZ010000005">
    <property type="protein sequence ID" value="KAG5549574.1"/>
    <property type="molecule type" value="Genomic_DNA"/>
</dbReference>
<reference evidence="3" key="1">
    <citation type="submission" date="2020-08" db="EMBL/GenBank/DDBJ databases">
        <title>Plant Genome Project.</title>
        <authorList>
            <person name="Zhang R.-G."/>
        </authorList>
    </citation>
    <scope>NUCLEOTIDE SEQUENCE</scope>
    <source>
        <strain evidence="3">WSP0</strain>
        <tissue evidence="3">Leaf</tissue>
    </source>
</reference>
<gene>
    <name evidence="3" type="ORF">RHGRI_014782</name>
</gene>
<organism evidence="3 4">
    <name type="scientific">Rhododendron griersonianum</name>
    <dbReference type="NCBI Taxonomy" id="479676"/>
    <lineage>
        <taxon>Eukaryota</taxon>
        <taxon>Viridiplantae</taxon>
        <taxon>Streptophyta</taxon>
        <taxon>Embryophyta</taxon>
        <taxon>Tracheophyta</taxon>
        <taxon>Spermatophyta</taxon>
        <taxon>Magnoliopsida</taxon>
        <taxon>eudicotyledons</taxon>
        <taxon>Gunneridae</taxon>
        <taxon>Pentapetalae</taxon>
        <taxon>asterids</taxon>
        <taxon>Ericales</taxon>
        <taxon>Ericaceae</taxon>
        <taxon>Ericoideae</taxon>
        <taxon>Rhodoreae</taxon>
        <taxon>Rhododendron</taxon>
    </lineage>
</organism>
<evidence type="ECO:0000313" key="3">
    <source>
        <dbReference type="EMBL" id="KAG5549574.1"/>
    </source>
</evidence>
<evidence type="ECO:0000256" key="2">
    <source>
        <dbReference type="SAM" id="Phobius"/>
    </source>
</evidence>
<feature type="transmembrane region" description="Helical" evidence="2">
    <location>
        <begin position="112"/>
        <end position="130"/>
    </location>
</feature>
<dbReference type="PANTHER" id="PTHR33248">
    <property type="entry name" value="ZINC ION-BINDING PROTEIN"/>
    <property type="match status" value="1"/>
</dbReference>
<keyword evidence="2" id="KW-0472">Membrane</keyword>
<name>A0AAV6KB72_9ERIC</name>
<accession>A0AAV6KB72</accession>
<protein>
    <recommendedName>
        <fullName evidence="5">Zinc finger GRF-type domain-containing protein</fullName>
    </recommendedName>
</protein>
<evidence type="ECO:0000256" key="1">
    <source>
        <dbReference type="SAM" id="Coils"/>
    </source>
</evidence>
<keyword evidence="4" id="KW-1185">Reference proteome</keyword>
<keyword evidence="1" id="KW-0175">Coiled coil</keyword>
<dbReference type="Proteomes" id="UP000823749">
    <property type="component" value="Chromosome 5"/>
</dbReference>
<dbReference type="AlphaFoldDB" id="A0AAV6KB72"/>
<feature type="coiled-coil region" evidence="1">
    <location>
        <begin position="45"/>
        <end position="93"/>
    </location>
</feature>
<keyword evidence="2" id="KW-0812">Transmembrane</keyword>
<sequence length="142" mass="16224">MMRPSLIVKNPGRRFLGCVNYKKKNGCNFFIWIDPPTCERGLDYAEIMQAKKEELERQVEDLKMMNEELGRGKQKLEEENDALFVKIAELTEINVKLAAQTGPRKTTNVKTLVVVLVVIVFVVGVLVPSIKQPMEKKTLYLV</sequence>
<keyword evidence="2" id="KW-1133">Transmembrane helix</keyword>
<evidence type="ECO:0000313" key="4">
    <source>
        <dbReference type="Proteomes" id="UP000823749"/>
    </source>
</evidence>
<comment type="caution">
    <text evidence="3">The sequence shown here is derived from an EMBL/GenBank/DDBJ whole genome shotgun (WGS) entry which is preliminary data.</text>
</comment>
<proteinExistence type="predicted"/>